<dbReference type="Gramene" id="Bra028582.1">
    <property type="protein sequence ID" value="Bra028582.1-P"/>
    <property type="gene ID" value="Bra028582"/>
</dbReference>
<reference evidence="2 3" key="2">
    <citation type="journal article" date="2018" name="Hortic Res">
        <title>Improved Brassica rapa reference genome by single-molecule sequencing and chromosome conformation capture technologies.</title>
        <authorList>
            <person name="Zhang L."/>
            <person name="Cai X."/>
            <person name="Wu J."/>
            <person name="Liu M."/>
            <person name="Grob S."/>
            <person name="Cheng F."/>
            <person name="Liang J."/>
            <person name="Cai C."/>
            <person name="Liu Z."/>
            <person name="Liu B."/>
            <person name="Wang F."/>
            <person name="Li S."/>
            <person name="Liu F."/>
            <person name="Li X."/>
            <person name="Cheng L."/>
            <person name="Yang W."/>
            <person name="Li M.H."/>
            <person name="Grossniklaus U."/>
            <person name="Zheng H."/>
            <person name="Wang X."/>
        </authorList>
    </citation>
    <scope>NUCLEOTIDE SEQUENCE [LARGE SCALE GENOMIC DNA]</scope>
    <source>
        <strain evidence="2 3">cv. Chiifu-401-42</strain>
    </source>
</reference>
<feature type="compositionally biased region" description="Basic and acidic residues" evidence="1">
    <location>
        <begin position="306"/>
        <end position="316"/>
    </location>
</feature>
<accession>M4EIG7</accession>
<reference evidence="2 3" key="1">
    <citation type="journal article" date="2011" name="Nat. Genet.">
        <title>The genome of the mesopolyploid crop species Brassica rapa.</title>
        <authorList>
            <consortium name="Brassica rapa Genome Sequencing Project Consortium"/>
            <person name="Wang X."/>
            <person name="Wang H."/>
            <person name="Wang J."/>
            <person name="Sun R."/>
            <person name="Wu J."/>
            <person name="Liu S."/>
            <person name="Bai Y."/>
            <person name="Mun J.H."/>
            <person name="Bancroft I."/>
            <person name="Cheng F."/>
            <person name="Huang S."/>
            <person name="Li X."/>
            <person name="Hua W."/>
            <person name="Wang J."/>
            <person name="Wang X."/>
            <person name="Freeling M."/>
            <person name="Pires J.C."/>
            <person name="Paterson A.H."/>
            <person name="Chalhoub B."/>
            <person name="Wang B."/>
            <person name="Hayward A."/>
            <person name="Sharpe A.G."/>
            <person name="Park B.S."/>
            <person name="Weisshaar B."/>
            <person name="Liu B."/>
            <person name="Li B."/>
            <person name="Liu B."/>
            <person name="Tong C."/>
            <person name="Song C."/>
            <person name="Duran C."/>
            <person name="Peng C."/>
            <person name="Geng C."/>
            <person name="Koh C."/>
            <person name="Lin C."/>
            <person name="Edwards D."/>
            <person name="Mu D."/>
            <person name="Shen D."/>
            <person name="Soumpourou E."/>
            <person name="Li F."/>
            <person name="Fraser F."/>
            <person name="Conant G."/>
            <person name="Lassalle G."/>
            <person name="King G.J."/>
            <person name="Bonnema G."/>
            <person name="Tang H."/>
            <person name="Wang H."/>
            <person name="Belcram H."/>
            <person name="Zhou H."/>
            <person name="Hirakawa H."/>
            <person name="Abe H."/>
            <person name="Guo H."/>
            <person name="Wang H."/>
            <person name="Jin H."/>
            <person name="Parkin I.A."/>
            <person name="Batley J."/>
            <person name="Kim J.S."/>
            <person name="Just J."/>
            <person name="Li J."/>
            <person name="Xu J."/>
            <person name="Deng J."/>
            <person name="Kim J.A."/>
            <person name="Li J."/>
            <person name="Yu J."/>
            <person name="Meng J."/>
            <person name="Wang J."/>
            <person name="Min J."/>
            <person name="Poulain J."/>
            <person name="Wang J."/>
            <person name="Hatakeyama K."/>
            <person name="Wu K."/>
            <person name="Wang L."/>
            <person name="Fang L."/>
            <person name="Trick M."/>
            <person name="Links M.G."/>
            <person name="Zhao M."/>
            <person name="Jin M."/>
            <person name="Ramchiary N."/>
            <person name="Drou N."/>
            <person name="Berkman P.J."/>
            <person name="Cai Q."/>
            <person name="Huang Q."/>
            <person name="Li R."/>
            <person name="Tabata S."/>
            <person name="Cheng S."/>
            <person name="Zhang S."/>
            <person name="Zhang S."/>
            <person name="Huang S."/>
            <person name="Sato S."/>
            <person name="Sun S."/>
            <person name="Kwon S.J."/>
            <person name="Choi S.R."/>
            <person name="Lee T.H."/>
            <person name="Fan W."/>
            <person name="Zhao X."/>
            <person name="Tan X."/>
            <person name="Xu X."/>
            <person name="Wang Y."/>
            <person name="Qiu Y."/>
            <person name="Yin Y."/>
            <person name="Li Y."/>
            <person name="Du Y."/>
            <person name="Liao Y."/>
            <person name="Lim Y."/>
            <person name="Narusaka Y."/>
            <person name="Wang Y."/>
            <person name="Wang Z."/>
            <person name="Li Z."/>
            <person name="Wang Z."/>
            <person name="Xiong Z."/>
            <person name="Zhang Z."/>
        </authorList>
    </citation>
    <scope>NUCLEOTIDE SEQUENCE [LARGE SCALE GENOMIC DNA]</scope>
    <source>
        <strain evidence="2 3">cv. Chiifu-401-42</strain>
    </source>
</reference>
<dbReference type="AlphaFoldDB" id="M4EIG7"/>
<dbReference type="Proteomes" id="UP000011750">
    <property type="component" value="Chromosome A02"/>
</dbReference>
<keyword evidence="3" id="KW-1185">Reference proteome</keyword>
<evidence type="ECO:0000313" key="2">
    <source>
        <dbReference type="EnsemblPlants" id="Bra028582.1-P"/>
    </source>
</evidence>
<proteinExistence type="predicted"/>
<feature type="region of interest" description="Disordered" evidence="1">
    <location>
        <begin position="1"/>
        <end position="27"/>
    </location>
</feature>
<reference evidence="2" key="3">
    <citation type="submission" date="2023-03" db="UniProtKB">
        <authorList>
            <consortium name="EnsemblPlants"/>
        </authorList>
    </citation>
    <scope>IDENTIFICATION</scope>
    <source>
        <strain evidence="2">cv. Chiifu-401-42</strain>
    </source>
</reference>
<protein>
    <submittedName>
        <fullName evidence="2">Uncharacterized protein</fullName>
    </submittedName>
</protein>
<evidence type="ECO:0000313" key="3">
    <source>
        <dbReference type="Proteomes" id="UP000011750"/>
    </source>
</evidence>
<dbReference type="EnsemblPlants" id="Bra028582.1">
    <property type="protein sequence ID" value="Bra028582.1-P"/>
    <property type="gene ID" value="Bra028582"/>
</dbReference>
<dbReference type="OMA" id="FNILCHC"/>
<feature type="region of interest" description="Disordered" evidence="1">
    <location>
        <begin position="283"/>
        <end position="316"/>
    </location>
</feature>
<organism evidence="2 3">
    <name type="scientific">Brassica campestris</name>
    <name type="common">Field mustard</name>
    <dbReference type="NCBI Taxonomy" id="3711"/>
    <lineage>
        <taxon>Eukaryota</taxon>
        <taxon>Viridiplantae</taxon>
        <taxon>Streptophyta</taxon>
        <taxon>Embryophyta</taxon>
        <taxon>Tracheophyta</taxon>
        <taxon>Spermatophyta</taxon>
        <taxon>Magnoliopsida</taxon>
        <taxon>eudicotyledons</taxon>
        <taxon>Gunneridae</taxon>
        <taxon>Pentapetalae</taxon>
        <taxon>rosids</taxon>
        <taxon>malvids</taxon>
        <taxon>Brassicales</taxon>
        <taxon>Brassicaceae</taxon>
        <taxon>Brassiceae</taxon>
        <taxon>Brassica</taxon>
    </lineage>
</organism>
<evidence type="ECO:0000256" key="1">
    <source>
        <dbReference type="SAM" id="MobiDB-lite"/>
    </source>
</evidence>
<sequence>MNPDPGLSMVSEHSHPLDSAFPDSTSNSEWRDEMMALLIKWRAEDKERSMKWRAEDQERQLKYDILRQTLPQMTMKSDLDPVEKTHKPSGNFVEQMMCDPPDKALDGDRFGFADGDSQVHNTFTPKRFEDLKLNGGIRFKRIRIKQNYHRSRFKNLKSKSPRRTLDLKASLDLMGLATSQRRCVGVTTIGMKKQYNREKQSILLAQACKSLGMFGESSGCRDTKNELQIRLGARLIVDTGVKRETHLFRYGFTSLAPMDEDGPVATWIGDQSIFAEEVEALESDDPDGAMESLQDVTSMESELEEPSEHESREDLSRSGKHWFHKVRFKVRLRRSSKVTDEKVTKEGELFKLEKSELLHKGRKYTRKLIVRWYYYKVRKRVKPLGAVETGFKCLSKAGTEAGYKANIIVSAVGVMFPETLRQLDQKESVGKNASARHKELRYGEGEKRSCVVFHSNHVWKPGRISLKLPEPFWSLSGDSFKEMKVLLGVTGLEENQEEGLRRWNKGLKIIKLCTRYGFKSFRFLRSVKMRIWWLLKTSRRNQLSEFSLANQAWEPGGTVSLNTSVWLEIYHRHGGKWKSKLVRLYAEAKSLRRSRLERAYCVGKIQEASRVTKRLRTERGNAILIAAVENCLSYCEGAGSQNPNVDDNRVWNPGAVEVEGEKSCSSVIAEKLWNAENRKISVMDVHTNSENEVKWVVVLSVTLTLESQKSFSSPEYVITVQAFCFWSLEDKAAILSGSRLKFYGEKIEWICGVWDPGVAGYGQAKEVTRGIILMAKHDPIKYVVRVYKKRLRLRKVLAQVRKLDNLSLTEACKRTYAGISYTGAAVGDVWGIIAHIKKFLVIEKGCGVEFMGSRNYVTKGIWSCFWILVKFNILCHCVRNVCASRSLRWVHVFKIYKEATLSIMDVKLTMGSSGEHSVSVLTHELFHLPRPPELFCSLTLLKLQKMLKEYNERQEATNYHFPFINLRTSWISYGGSIDKIIWASSGLKRVNGPRSEKPSSEGNVFYVLGYKLCF</sequence>
<name>M4EIG7_BRACM</name>
<dbReference type="InParanoid" id="M4EIG7"/>
<dbReference type="HOGENOM" id="CLU_297249_0_0_1"/>